<dbReference type="Gene3D" id="3.20.20.140">
    <property type="entry name" value="Metal-dependent hydrolases"/>
    <property type="match status" value="1"/>
</dbReference>
<dbReference type="Proteomes" id="UP000567293">
    <property type="component" value="Unassembled WGS sequence"/>
</dbReference>
<organism evidence="1 2">
    <name type="scientific">Candidatus Acidiferrum panamense</name>
    <dbReference type="NCBI Taxonomy" id="2741543"/>
    <lineage>
        <taxon>Bacteria</taxon>
        <taxon>Pseudomonadati</taxon>
        <taxon>Acidobacteriota</taxon>
        <taxon>Terriglobia</taxon>
        <taxon>Candidatus Acidiferrales</taxon>
        <taxon>Candidatus Acidiferrum</taxon>
    </lineage>
</organism>
<keyword evidence="2" id="KW-1185">Reference proteome</keyword>
<dbReference type="EMBL" id="JACDQQ010000595">
    <property type="protein sequence ID" value="MBA0084528.1"/>
    <property type="molecule type" value="Genomic_DNA"/>
</dbReference>
<proteinExistence type="predicted"/>
<dbReference type="AlphaFoldDB" id="A0A7V8NNG8"/>
<evidence type="ECO:0000313" key="2">
    <source>
        <dbReference type="Proteomes" id="UP000567293"/>
    </source>
</evidence>
<comment type="caution">
    <text evidence="1">The sequence shown here is derived from an EMBL/GenBank/DDBJ whole genome shotgun (WGS) entry which is preliminary data.</text>
</comment>
<accession>A0A7V8NNG8</accession>
<reference evidence="1" key="1">
    <citation type="submission" date="2020-06" db="EMBL/GenBank/DDBJ databases">
        <title>Legume-microbial interactions unlock mineral nutrients during tropical forest succession.</title>
        <authorList>
            <person name="Epihov D.Z."/>
        </authorList>
    </citation>
    <scope>NUCLEOTIDE SEQUENCE [LARGE SCALE GENOMIC DNA]</scope>
    <source>
        <strain evidence="1">Pan2503</strain>
    </source>
</reference>
<name>A0A7V8NNG8_9BACT</name>
<dbReference type="SUPFAM" id="SSF89550">
    <property type="entry name" value="PHP domain-like"/>
    <property type="match status" value="1"/>
</dbReference>
<evidence type="ECO:0000313" key="1">
    <source>
        <dbReference type="EMBL" id="MBA0084528.1"/>
    </source>
</evidence>
<gene>
    <name evidence="1" type="ORF">HRJ53_06000</name>
</gene>
<protein>
    <submittedName>
        <fullName evidence="1">Uncharacterized protein</fullName>
    </submittedName>
</protein>
<dbReference type="InterPro" id="IPR016195">
    <property type="entry name" value="Pol/histidinol_Pase-like"/>
</dbReference>
<sequence>MGHNAINFLWLDSQSAGRFSTGVCLHGHTMHSQECLSFLPGYLRQIPGMSQILRRYERAPRQVDFERAYWTPPLSPASALRLEKTQIAEMGLRPLVSLTDHDDIEAGISLQITTDPRDVPLSVEWTVPYQRSILHLGIHNLPVHSARAWMRDLAAYTSAPDDQLLRELVSELASVPEVLIVLNHPFWLEEGVEETNHRRALYRMLHECIGWLHAFEVNGTRSWKENAQVVELASAFSRPLVSGGDRHACEPSACLNMTNAGSFSEFVAEVRAGHSSLWLMPHYREPMAVRVLEAARDILRPYPEYPGRQRWTDRFFYRGDDGIARPLSTVWQDRVPWTLAAATGMLQLFTTTRLRQALKLVLAERVEMLP</sequence>